<dbReference type="Gene3D" id="3.30.565.10">
    <property type="entry name" value="Histidine kinase-like ATPase, C-terminal domain"/>
    <property type="match status" value="2"/>
</dbReference>
<comment type="caution">
    <text evidence="2">The sequence shown here is derived from an EMBL/GenBank/DDBJ whole genome shotgun (WGS) entry which is preliminary data.</text>
</comment>
<dbReference type="GO" id="GO:0005524">
    <property type="term" value="F:ATP binding"/>
    <property type="evidence" value="ECO:0007669"/>
    <property type="project" value="UniProtKB-KW"/>
</dbReference>
<reference evidence="3" key="1">
    <citation type="submission" date="2019-02" db="EMBL/GenBank/DDBJ databases">
        <title>Draft genome sequence of Muricauda sp. 176CP4-71.</title>
        <authorList>
            <person name="Park J.-S."/>
        </authorList>
    </citation>
    <scope>NUCLEOTIDE SEQUENCE [LARGE SCALE GENOMIC DNA]</scope>
    <source>
        <strain evidence="3">176GS2-150</strain>
    </source>
</reference>
<evidence type="ECO:0000313" key="3">
    <source>
        <dbReference type="Proteomes" id="UP000292544"/>
    </source>
</evidence>
<dbReference type="InterPro" id="IPR003594">
    <property type="entry name" value="HATPase_dom"/>
</dbReference>
<evidence type="ECO:0000259" key="1">
    <source>
        <dbReference type="Pfam" id="PF02518"/>
    </source>
</evidence>
<dbReference type="SUPFAM" id="SSF55874">
    <property type="entry name" value="ATPase domain of HSP90 chaperone/DNA topoisomerase II/histidine kinase"/>
    <property type="match status" value="2"/>
</dbReference>
<evidence type="ECO:0000313" key="2">
    <source>
        <dbReference type="EMBL" id="TAA45986.1"/>
    </source>
</evidence>
<dbReference type="EMBL" id="SHLY01000003">
    <property type="protein sequence ID" value="TAA45986.1"/>
    <property type="molecule type" value="Genomic_DNA"/>
</dbReference>
<keyword evidence="3" id="KW-1185">Reference proteome</keyword>
<name>A0ABY1WPH5_9GAMM</name>
<keyword evidence="2" id="KW-0067">ATP-binding</keyword>
<protein>
    <submittedName>
        <fullName evidence="2">ATP-binding protein</fullName>
    </submittedName>
</protein>
<dbReference type="Pfam" id="PF02518">
    <property type="entry name" value="HATPase_c"/>
    <property type="match status" value="1"/>
</dbReference>
<dbReference type="Proteomes" id="UP000292544">
    <property type="component" value="Unassembled WGS sequence"/>
</dbReference>
<dbReference type="InterPro" id="IPR036890">
    <property type="entry name" value="HATPase_C_sf"/>
</dbReference>
<accession>A0ABY1WPH5</accession>
<proteinExistence type="predicted"/>
<sequence>MMNSNSLDAHFVANAGVKDIVGRGLIYNDNVAMIELVKNSKDADSSKVIIELSDVNIDPEGDILSELSTPEISIKDFGIGMTKEDIQEKWLNIAYSEKKNAKNKEYAGNKGVGRFSCDRLGKELTLYTKALDGDFIKLYIDWTLYEDKGLNDEISTIPLKIEILSKQEFLTSVGEEEFSQGTVLKISHLRSVWDEKKLTKLLSELEKFSPALDNGFEIHIKSNMYFENNEPLNDKLNSKVDNGILDKLRIKTTYIESNIDDKGEFINTVLYYQGEELYRYTAKNPFKLLSGISIEAHYLDTLSKSYFTKNVGINPNKYGSMFLFYNGFRISPYGNEKNDWLNLDQRKTQGVSRNLGTRDIFGKITIQDNRDLFSVITSREGLVHNSAYYELAASDEEEKVVLKNSHKEYGYILVILRQLEAFVVDGLEWNRLVDTLDQKKAVSAQDAVRDPNRYILKELSTDKVKNSIEKMVSSNINVIDYDLNHELILKLKAINETKYNEYLDEFVESLGNDSFADLTKHKKTQTKKIIQELKVKKDIAVEQKIEAEKIADVAVKEKIVTAERLKSEEKRSVFLERLVDPEKTLDALITHVIQQISGGIEKDARSILNAYYESPDLVSKEELIEVIEHAVLDIATIKETANMATKADFNIKVSSVKQDIIFFIESYIDKVVSRSSKWGVKISFENTGGYERIINFKPAEACVLFVNILENSRRAGAKSLKVLCDESSIKFIDDGKGFDFERLDREAYFKKGITTTTGGSGLGLYHCRDIAKSLGAELTIDNNNKSGAVVALEFK</sequence>
<keyword evidence="2" id="KW-0547">Nucleotide-binding</keyword>
<gene>
    <name evidence="2" type="ORF">EXY25_11610</name>
</gene>
<feature type="domain" description="Histidine kinase/HSP90-like ATPase" evidence="1">
    <location>
        <begin position="704"/>
        <end position="794"/>
    </location>
</feature>
<dbReference type="Pfam" id="PF13589">
    <property type="entry name" value="HATPase_c_3"/>
    <property type="match status" value="1"/>
</dbReference>
<organism evidence="2 3">
    <name type="scientific">Corallincola spongiicola</name>
    <dbReference type="NCBI Taxonomy" id="2520508"/>
    <lineage>
        <taxon>Bacteria</taxon>
        <taxon>Pseudomonadati</taxon>
        <taxon>Pseudomonadota</taxon>
        <taxon>Gammaproteobacteria</taxon>
        <taxon>Alteromonadales</taxon>
        <taxon>Psychromonadaceae</taxon>
        <taxon>Corallincola</taxon>
    </lineage>
</organism>